<feature type="binding site" evidence="11">
    <location>
        <begin position="134"/>
        <end position="136"/>
    </location>
    <ligand>
        <name>FMN</name>
        <dbReference type="ChEBI" id="CHEBI:58210"/>
    </ligand>
</feature>
<dbReference type="Pfam" id="PF01264">
    <property type="entry name" value="Chorismate_synt"/>
    <property type="match status" value="1"/>
</dbReference>
<comment type="similarity">
    <text evidence="2 11 12">Belongs to the chorismate synthase family.</text>
</comment>
<dbReference type="EC" id="4.2.3.5" evidence="3 11"/>
<dbReference type="NCBIfam" id="TIGR00033">
    <property type="entry name" value="aroC"/>
    <property type="match status" value="1"/>
</dbReference>
<dbReference type="NCBIfam" id="NF003793">
    <property type="entry name" value="PRK05382.1"/>
    <property type="match status" value="1"/>
</dbReference>
<sequence length="403" mass="42266">MLRVLTAGESHGPELVALMEGLPAGVPVSRAAIQADLARRKLGYGRGSRMKFEEDELTISSGVRHGFSLGSPIAVRIGNTEWPKWVEVMSAEPVELTEKSRGRSAPLTRPRPGHADLVGMQKYGFAEARPILERASARETAARVALGAIARSFLGELGIRLVSHTLSIGPVQVPEGAALPTADDVDTLDADPLRCFDAETSAAMVAEVDAAKKDGDTLGGIVEVLAYGLPPGLGSHVQWDRRLDARLAQALMGIQAIKGVEVGDGFETTRRRGSAAHDELFAGDEGIARSSDRAGGTEGGMSTGTVLRVRAGMKPIATIPRALRTVDVATGDAATAHHQRSDVCAVPASGVVAEAMVAIVLAEAVLEKFGGDSVPETRRNLEGYLAAIPETLRSVAHSDDALG</sequence>
<feature type="binding site" evidence="11">
    <location>
        <position position="299"/>
    </location>
    <ligand>
        <name>FMN</name>
        <dbReference type="ChEBI" id="CHEBI:58210"/>
    </ligand>
</feature>
<evidence type="ECO:0000256" key="2">
    <source>
        <dbReference type="ARBA" id="ARBA00008014"/>
    </source>
</evidence>
<feature type="binding site" evidence="11">
    <location>
        <position position="340"/>
    </location>
    <ligand>
        <name>FMN</name>
        <dbReference type="ChEBI" id="CHEBI:58210"/>
    </ligand>
</feature>
<dbReference type="GO" id="GO:0009073">
    <property type="term" value="P:aromatic amino acid family biosynthetic process"/>
    <property type="evidence" value="ECO:0007669"/>
    <property type="project" value="UniProtKB-KW"/>
</dbReference>
<dbReference type="AlphaFoldDB" id="A0A5J5IUL5"/>
<dbReference type="PROSITE" id="PS00788">
    <property type="entry name" value="CHORISMATE_SYNTHASE_2"/>
    <property type="match status" value="1"/>
</dbReference>
<evidence type="ECO:0000256" key="3">
    <source>
        <dbReference type="ARBA" id="ARBA00013036"/>
    </source>
</evidence>
<dbReference type="InterPro" id="IPR000453">
    <property type="entry name" value="Chorismate_synth"/>
</dbReference>
<keyword evidence="5 11" id="KW-0285">Flavoprotein</keyword>
<comment type="subunit">
    <text evidence="11">Homotetramer.</text>
</comment>
<dbReference type="RefSeq" id="WP_150419170.1">
    <property type="nucleotide sequence ID" value="NZ_VYRZ01000002.1"/>
</dbReference>
<evidence type="ECO:0000256" key="11">
    <source>
        <dbReference type="HAMAP-Rule" id="MF_00300"/>
    </source>
</evidence>
<proteinExistence type="inferred from homology"/>
<organism evidence="13 14">
    <name type="scientific">Microbacterium radiodurans</name>
    <dbReference type="NCBI Taxonomy" id="661398"/>
    <lineage>
        <taxon>Bacteria</taxon>
        <taxon>Bacillati</taxon>
        <taxon>Actinomycetota</taxon>
        <taxon>Actinomycetes</taxon>
        <taxon>Micrococcales</taxon>
        <taxon>Microbacteriaceae</taxon>
        <taxon>Microbacterium</taxon>
    </lineage>
</organism>
<evidence type="ECO:0000256" key="4">
    <source>
        <dbReference type="ARBA" id="ARBA00022605"/>
    </source>
</evidence>
<feature type="binding site" evidence="11">
    <location>
        <begin position="314"/>
        <end position="318"/>
    </location>
    <ligand>
        <name>FMN</name>
        <dbReference type="ChEBI" id="CHEBI:58210"/>
    </ligand>
</feature>
<gene>
    <name evidence="11 13" type="primary">aroC</name>
    <name evidence="13" type="ORF">F6B42_08515</name>
</gene>
<dbReference type="PANTHER" id="PTHR21085">
    <property type="entry name" value="CHORISMATE SYNTHASE"/>
    <property type="match status" value="1"/>
</dbReference>
<evidence type="ECO:0000313" key="13">
    <source>
        <dbReference type="EMBL" id="KAA9087004.1"/>
    </source>
</evidence>
<evidence type="ECO:0000256" key="12">
    <source>
        <dbReference type="RuleBase" id="RU000605"/>
    </source>
</evidence>
<evidence type="ECO:0000256" key="1">
    <source>
        <dbReference type="ARBA" id="ARBA00005044"/>
    </source>
</evidence>
<dbReference type="GO" id="GO:0005829">
    <property type="term" value="C:cytosol"/>
    <property type="evidence" value="ECO:0007669"/>
    <property type="project" value="TreeGrafter"/>
</dbReference>
<dbReference type="Gene3D" id="3.60.150.10">
    <property type="entry name" value="Chorismate synthase AroC"/>
    <property type="match status" value="1"/>
</dbReference>
<evidence type="ECO:0000256" key="6">
    <source>
        <dbReference type="ARBA" id="ARBA00022643"/>
    </source>
</evidence>
<dbReference type="PROSITE" id="PS00787">
    <property type="entry name" value="CHORISMATE_SYNTHASE_1"/>
    <property type="match status" value="1"/>
</dbReference>
<dbReference type="Proteomes" id="UP000327039">
    <property type="component" value="Unassembled WGS sequence"/>
</dbReference>
<dbReference type="PROSITE" id="PS00789">
    <property type="entry name" value="CHORISMATE_SYNTHASE_3"/>
    <property type="match status" value="1"/>
</dbReference>
<feature type="binding site" evidence="11">
    <location>
        <position position="46"/>
    </location>
    <ligand>
        <name>NADP(+)</name>
        <dbReference type="ChEBI" id="CHEBI:58349"/>
    </ligand>
</feature>
<dbReference type="OrthoDB" id="9771806at2"/>
<comment type="catalytic activity">
    <reaction evidence="11 12">
        <text>5-O-(1-carboxyvinyl)-3-phosphoshikimate = chorismate + phosphate</text>
        <dbReference type="Rhea" id="RHEA:21020"/>
        <dbReference type="ChEBI" id="CHEBI:29748"/>
        <dbReference type="ChEBI" id="CHEBI:43474"/>
        <dbReference type="ChEBI" id="CHEBI:57701"/>
        <dbReference type="EC" id="4.2.3.5"/>
    </reaction>
</comment>
<keyword evidence="8 11" id="KW-0521">NADP</keyword>
<dbReference type="PANTHER" id="PTHR21085:SF0">
    <property type="entry name" value="CHORISMATE SYNTHASE"/>
    <property type="match status" value="1"/>
</dbReference>
<comment type="caution">
    <text evidence="13">The sequence shown here is derived from an EMBL/GenBank/DDBJ whole genome shotgun (WGS) entry which is preliminary data.</text>
</comment>
<evidence type="ECO:0000313" key="14">
    <source>
        <dbReference type="Proteomes" id="UP000327039"/>
    </source>
</evidence>
<dbReference type="GO" id="GO:0008652">
    <property type="term" value="P:amino acid biosynthetic process"/>
    <property type="evidence" value="ECO:0007669"/>
    <property type="project" value="UniProtKB-KW"/>
</dbReference>
<protein>
    <recommendedName>
        <fullName evidence="3 11">Chorismate synthase</fullName>
        <shortName evidence="11">CS</shortName>
        <ecNumber evidence="3 11">4.2.3.5</ecNumber>
    </recommendedName>
    <alternativeName>
        <fullName evidence="11">5-enolpyruvylshikimate-3-phosphate phospholyase</fullName>
    </alternativeName>
</protein>
<feature type="binding site" evidence="11">
    <location>
        <position position="40"/>
    </location>
    <ligand>
        <name>NADP(+)</name>
        <dbReference type="ChEBI" id="CHEBI:58349"/>
    </ligand>
</feature>
<evidence type="ECO:0000256" key="8">
    <source>
        <dbReference type="ARBA" id="ARBA00022857"/>
    </source>
</evidence>
<dbReference type="GO" id="GO:0009423">
    <property type="term" value="P:chorismate biosynthetic process"/>
    <property type="evidence" value="ECO:0007669"/>
    <property type="project" value="UniProtKB-UniRule"/>
</dbReference>
<keyword evidence="10 11" id="KW-0456">Lyase</keyword>
<evidence type="ECO:0000256" key="9">
    <source>
        <dbReference type="ARBA" id="ARBA00023141"/>
    </source>
</evidence>
<keyword evidence="9 11" id="KW-0057">Aromatic amino acid biosynthesis</keyword>
<evidence type="ECO:0000256" key="7">
    <source>
        <dbReference type="ARBA" id="ARBA00022827"/>
    </source>
</evidence>
<dbReference type="PIRSF" id="PIRSF001456">
    <property type="entry name" value="Chorismate_synth"/>
    <property type="match status" value="1"/>
</dbReference>
<comment type="pathway">
    <text evidence="1 11 12">Metabolic intermediate biosynthesis; chorismate biosynthesis; chorismate from D-erythrose 4-phosphate and phosphoenolpyruvate: step 7/7.</text>
</comment>
<dbReference type="GO" id="GO:0010181">
    <property type="term" value="F:FMN binding"/>
    <property type="evidence" value="ECO:0007669"/>
    <property type="project" value="TreeGrafter"/>
</dbReference>
<evidence type="ECO:0000256" key="5">
    <source>
        <dbReference type="ARBA" id="ARBA00022630"/>
    </source>
</evidence>
<keyword evidence="14" id="KW-1185">Reference proteome</keyword>
<dbReference type="UniPathway" id="UPA00053">
    <property type="reaction ID" value="UER00090"/>
</dbReference>
<dbReference type="HAMAP" id="MF_00300">
    <property type="entry name" value="Chorismate_synth"/>
    <property type="match status" value="1"/>
</dbReference>
<reference evidence="14" key="1">
    <citation type="submission" date="2019-09" db="EMBL/GenBank/DDBJ databases">
        <title>Mumia zhuanghuii sp. nov. isolated from the intestinal contents of plateau pika (Ochotona curzoniae) in the Qinghai-Tibet plateau of China.</title>
        <authorList>
            <person name="Tian Z."/>
        </authorList>
    </citation>
    <scope>NUCLEOTIDE SEQUENCE [LARGE SCALE GENOMIC DNA]</scope>
    <source>
        <strain evidence="14">DSM 25564</strain>
    </source>
</reference>
<dbReference type="CDD" id="cd07304">
    <property type="entry name" value="Chorismate_synthase"/>
    <property type="match status" value="1"/>
</dbReference>
<evidence type="ECO:0000256" key="10">
    <source>
        <dbReference type="ARBA" id="ARBA00023239"/>
    </source>
</evidence>
<dbReference type="InterPro" id="IPR035904">
    <property type="entry name" value="Chorismate_synth_AroC_sf"/>
</dbReference>
<dbReference type="InterPro" id="IPR020541">
    <property type="entry name" value="Chorismate_synthase_CS"/>
</dbReference>
<comment type="function">
    <text evidence="11">Catalyzes the anti-1,4-elimination of the C-3 phosphate and the C-6 proR hydrogen from 5-enolpyruvylshikimate-3-phosphate (EPSP) to yield chorismate, which is the branch point compound that serves as the starting substrate for the three terminal pathways of aromatic amino acid biosynthesis. This reaction introduces a second double bond into the aromatic ring system.</text>
</comment>
<keyword evidence="6 11" id="KW-0288">FMN</keyword>
<name>A0A5J5IUL5_9MICO</name>
<keyword evidence="7 11" id="KW-0274">FAD</keyword>
<keyword evidence="4 11" id="KW-0028">Amino-acid biosynthesis</keyword>
<dbReference type="GO" id="GO:0004107">
    <property type="term" value="F:chorismate synthase activity"/>
    <property type="evidence" value="ECO:0007669"/>
    <property type="project" value="UniProtKB-UniRule"/>
</dbReference>
<accession>A0A5J5IUL5</accession>
<feature type="binding site" evidence="11">
    <location>
        <begin position="255"/>
        <end position="256"/>
    </location>
    <ligand>
        <name>FMN</name>
        <dbReference type="ChEBI" id="CHEBI:58210"/>
    </ligand>
</feature>
<dbReference type="EMBL" id="VYRZ01000002">
    <property type="protein sequence ID" value="KAA9087004.1"/>
    <property type="molecule type" value="Genomic_DNA"/>
</dbReference>
<dbReference type="FunFam" id="3.60.150.10:FF:000002">
    <property type="entry name" value="Chorismate synthase"/>
    <property type="match status" value="1"/>
</dbReference>
<comment type="cofactor">
    <cofactor evidence="11 12">
        <name>FMNH2</name>
        <dbReference type="ChEBI" id="CHEBI:57618"/>
    </cofactor>
    <text evidence="11 12">Reduced FMN (FMNH(2)).</text>
</comment>
<dbReference type="SUPFAM" id="SSF103263">
    <property type="entry name" value="Chorismate synthase, AroC"/>
    <property type="match status" value="1"/>
</dbReference>